<sequence length="255" mass="27802">MPPATADETSKAPRFLAAGDTAVVVEFGTVVDRAINRRVTSLGRALRAAEMAGIVDLVPTFRSLMVHYDPTVVRRAAIEDKVNALLPDLSDEATGGRLWRVPTLYGGEYGPDLADVAERTGMTPEKVVEIHSGGTYECYMMGFMPGLGYLGILPDELALPRRTEPRVRVPGGSVSIATNLTNIYTKESPGGWHLLGRTPIELFDLRRDEPILLNAGDSVQFYEIDEATYREMRARADEGDPVIEPQEIDQAGDGA</sequence>
<gene>
    <name evidence="6" type="ORF">SAMN05660686_00133</name>
</gene>
<dbReference type="OrthoDB" id="9778567at2"/>
<evidence type="ECO:0000256" key="4">
    <source>
        <dbReference type="SAM" id="MobiDB-lite"/>
    </source>
</evidence>
<dbReference type="RefSeq" id="WP_093147444.1">
    <property type="nucleotide sequence ID" value="NZ_FNBW01000001.1"/>
</dbReference>
<comment type="caution">
    <text evidence="6">The sequence shown here is derived from an EMBL/GenBank/DDBJ whole genome shotgun (WGS) entry which is preliminary data.</text>
</comment>
<evidence type="ECO:0000313" key="6">
    <source>
        <dbReference type="EMBL" id="SDF07188.1"/>
    </source>
</evidence>
<evidence type="ECO:0000256" key="3">
    <source>
        <dbReference type="ARBA" id="ARBA00022840"/>
    </source>
</evidence>
<dbReference type="AlphaFoldDB" id="A0A8G2BFV6"/>
<evidence type="ECO:0000259" key="5">
    <source>
        <dbReference type="SMART" id="SM00796"/>
    </source>
</evidence>
<evidence type="ECO:0000256" key="1">
    <source>
        <dbReference type="ARBA" id="ARBA00022741"/>
    </source>
</evidence>
<dbReference type="InterPro" id="IPR010016">
    <property type="entry name" value="PxpB"/>
</dbReference>
<feature type="domain" description="Carboxyltransferase" evidence="5">
    <location>
        <begin position="13"/>
        <end position="213"/>
    </location>
</feature>
<organism evidence="6 7">
    <name type="scientific">Thalassobaculum litoreum DSM 18839</name>
    <dbReference type="NCBI Taxonomy" id="1123362"/>
    <lineage>
        <taxon>Bacteria</taxon>
        <taxon>Pseudomonadati</taxon>
        <taxon>Pseudomonadota</taxon>
        <taxon>Alphaproteobacteria</taxon>
        <taxon>Rhodospirillales</taxon>
        <taxon>Thalassobaculaceae</taxon>
        <taxon>Thalassobaculum</taxon>
    </lineage>
</organism>
<proteinExistence type="predicted"/>
<dbReference type="GO" id="GO:0005524">
    <property type="term" value="F:ATP binding"/>
    <property type="evidence" value="ECO:0007669"/>
    <property type="project" value="UniProtKB-KW"/>
</dbReference>
<keyword evidence="7" id="KW-1185">Reference proteome</keyword>
<evidence type="ECO:0000256" key="2">
    <source>
        <dbReference type="ARBA" id="ARBA00022801"/>
    </source>
</evidence>
<dbReference type="SUPFAM" id="SSF50891">
    <property type="entry name" value="Cyclophilin-like"/>
    <property type="match status" value="1"/>
</dbReference>
<dbReference type="EMBL" id="FNBW01000001">
    <property type="protein sequence ID" value="SDF07188.1"/>
    <property type="molecule type" value="Genomic_DNA"/>
</dbReference>
<dbReference type="Gene3D" id="3.30.1360.40">
    <property type="match status" value="1"/>
</dbReference>
<keyword evidence="1" id="KW-0547">Nucleotide-binding</keyword>
<dbReference type="InterPro" id="IPR029000">
    <property type="entry name" value="Cyclophilin-like_dom_sf"/>
</dbReference>
<evidence type="ECO:0000313" key="7">
    <source>
        <dbReference type="Proteomes" id="UP000198615"/>
    </source>
</evidence>
<keyword evidence="3" id="KW-0067">ATP-binding</keyword>
<dbReference type="Pfam" id="PF02682">
    <property type="entry name" value="CT_C_D"/>
    <property type="match status" value="1"/>
</dbReference>
<dbReference type="Proteomes" id="UP000198615">
    <property type="component" value="Unassembled WGS sequence"/>
</dbReference>
<dbReference type="SUPFAM" id="SSF160467">
    <property type="entry name" value="PH0987 N-terminal domain-like"/>
    <property type="match status" value="1"/>
</dbReference>
<dbReference type="InterPro" id="IPR003833">
    <property type="entry name" value="CT_C_D"/>
</dbReference>
<dbReference type="Gene3D" id="2.40.100.10">
    <property type="entry name" value="Cyclophilin-like"/>
    <property type="match status" value="1"/>
</dbReference>
<name>A0A8G2BFV6_9PROT</name>
<dbReference type="NCBIfam" id="TIGR00370">
    <property type="entry name" value="5-oxoprolinase subunit PxpB"/>
    <property type="match status" value="1"/>
</dbReference>
<dbReference type="GO" id="GO:0016787">
    <property type="term" value="F:hydrolase activity"/>
    <property type="evidence" value="ECO:0007669"/>
    <property type="project" value="UniProtKB-KW"/>
</dbReference>
<dbReference type="PANTHER" id="PTHR34698:SF2">
    <property type="entry name" value="5-OXOPROLINASE SUBUNIT B"/>
    <property type="match status" value="1"/>
</dbReference>
<dbReference type="SMART" id="SM00796">
    <property type="entry name" value="AHS1"/>
    <property type="match status" value="1"/>
</dbReference>
<feature type="region of interest" description="Disordered" evidence="4">
    <location>
        <begin position="236"/>
        <end position="255"/>
    </location>
</feature>
<protein>
    <submittedName>
        <fullName evidence="6">Sensor histidine kinase inhibitor, KipI family</fullName>
    </submittedName>
</protein>
<accession>A0A8G2BFV6</accession>
<keyword evidence="2" id="KW-0378">Hydrolase</keyword>
<dbReference type="PANTHER" id="PTHR34698">
    <property type="entry name" value="5-OXOPROLINASE SUBUNIT B"/>
    <property type="match status" value="1"/>
</dbReference>
<reference evidence="6 7" key="1">
    <citation type="submission" date="2016-10" db="EMBL/GenBank/DDBJ databases">
        <authorList>
            <person name="Varghese N."/>
            <person name="Submissions S."/>
        </authorList>
    </citation>
    <scope>NUCLEOTIDE SEQUENCE [LARGE SCALE GENOMIC DNA]</scope>
    <source>
        <strain evidence="6 7">DSM 18839</strain>
    </source>
</reference>